<dbReference type="Gene3D" id="3.40.50.10170">
    <property type="match status" value="1"/>
</dbReference>
<dbReference type="InterPro" id="IPR043168">
    <property type="entry name" value="DegV_C"/>
</dbReference>
<dbReference type="PROSITE" id="PS51482">
    <property type="entry name" value="DEGV"/>
    <property type="match status" value="1"/>
</dbReference>
<dbReference type="GO" id="GO:0008289">
    <property type="term" value="F:lipid binding"/>
    <property type="evidence" value="ECO:0007669"/>
    <property type="project" value="UniProtKB-KW"/>
</dbReference>
<sequence length="283" mass="31452">MSSIKIVADSTCDLSPELIRDYGITILPLNIVLDMTSYSDGEEISPDEIYVWAQANKRTPKTAAVAFDRALALVKGMKENQEEVIFIGISSEMSTTCNVMRLVKEELEYDRMFIIDSRNLSTGIGLQVLRAAQLAQEGRSAEEIVKEIEEARDKVRASFVVERLDYLAMGGRCSTVTALLGGKLNLKPRIEVSQGKMSAGRKYRGAQDKVIMKYVQDMRDNLLAADGHRVFITHSGCPDEVIRQVRDLLEGLEHFEDIRVTRAGGVISSHCGPGTLGVLYYEK</sequence>
<dbReference type="SUPFAM" id="SSF82549">
    <property type="entry name" value="DAK1/DegV-like"/>
    <property type="match status" value="1"/>
</dbReference>
<dbReference type="InterPro" id="IPR003797">
    <property type="entry name" value="DegV"/>
</dbReference>
<evidence type="ECO:0000313" key="3">
    <source>
        <dbReference type="Proteomes" id="UP000260812"/>
    </source>
</evidence>
<protein>
    <submittedName>
        <fullName evidence="2">DegV family protein</fullName>
    </submittedName>
</protein>
<dbReference type="Proteomes" id="UP000260812">
    <property type="component" value="Unassembled WGS sequence"/>
</dbReference>
<evidence type="ECO:0000256" key="1">
    <source>
        <dbReference type="ARBA" id="ARBA00023121"/>
    </source>
</evidence>
<dbReference type="GeneID" id="97986049"/>
<dbReference type="EMBL" id="QVLV01000002">
    <property type="protein sequence ID" value="RGE64224.1"/>
    <property type="molecule type" value="Genomic_DNA"/>
</dbReference>
<name>A0A3E3IAX7_9FIRM</name>
<dbReference type="Pfam" id="PF02645">
    <property type="entry name" value="DegV"/>
    <property type="match status" value="1"/>
</dbReference>
<organism evidence="2 3">
    <name type="scientific">Eisenbergiella massiliensis</name>
    <dbReference type="NCBI Taxonomy" id="1720294"/>
    <lineage>
        <taxon>Bacteria</taxon>
        <taxon>Bacillati</taxon>
        <taxon>Bacillota</taxon>
        <taxon>Clostridia</taxon>
        <taxon>Lachnospirales</taxon>
        <taxon>Lachnospiraceae</taxon>
        <taxon>Eisenbergiella</taxon>
    </lineage>
</organism>
<keyword evidence="1" id="KW-0446">Lipid-binding</keyword>
<gene>
    <name evidence="2" type="ORF">DXC51_03895</name>
</gene>
<reference evidence="2" key="1">
    <citation type="submission" date="2018-08" db="EMBL/GenBank/DDBJ databases">
        <title>A genome reference for cultivated species of the human gut microbiota.</title>
        <authorList>
            <person name="Zou Y."/>
            <person name="Xue W."/>
            <person name="Luo G."/>
        </authorList>
    </citation>
    <scope>NUCLEOTIDE SEQUENCE [LARGE SCALE GENOMIC DNA]</scope>
    <source>
        <strain evidence="2">TF05-5AC</strain>
    </source>
</reference>
<proteinExistence type="predicted"/>
<dbReference type="InterPro" id="IPR050270">
    <property type="entry name" value="DegV_domain_contain"/>
</dbReference>
<comment type="caution">
    <text evidence="2">The sequence shown here is derived from an EMBL/GenBank/DDBJ whole genome shotgun (WGS) entry which is preliminary data.</text>
</comment>
<dbReference type="AlphaFoldDB" id="A0A3E3IAX7"/>
<dbReference type="PANTHER" id="PTHR33434:SF2">
    <property type="entry name" value="FATTY ACID-BINDING PROTEIN TM_1468"/>
    <property type="match status" value="1"/>
</dbReference>
<evidence type="ECO:0000313" key="2">
    <source>
        <dbReference type="EMBL" id="RGE64224.1"/>
    </source>
</evidence>
<accession>A0A3E3IAX7</accession>
<keyword evidence="3" id="KW-1185">Reference proteome</keyword>
<dbReference type="PANTHER" id="PTHR33434">
    <property type="entry name" value="DEGV DOMAIN-CONTAINING PROTEIN DR_1986-RELATED"/>
    <property type="match status" value="1"/>
</dbReference>
<dbReference type="NCBIfam" id="TIGR00762">
    <property type="entry name" value="DegV"/>
    <property type="match status" value="1"/>
</dbReference>
<dbReference type="RefSeq" id="WP_117543763.1">
    <property type="nucleotide sequence ID" value="NZ_QVLV01000002.1"/>
</dbReference>
<dbReference type="Gene3D" id="3.30.1180.10">
    <property type="match status" value="1"/>
</dbReference>